<evidence type="ECO:0000313" key="2">
    <source>
        <dbReference type="EMBL" id="SNQ29724.1"/>
    </source>
</evidence>
<keyword evidence="1" id="KW-1133">Transmembrane helix</keyword>
<accession>A0A217EH96</accession>
<dbReference type="RefSeq" id="WP_088823772.1">
    <property type="nucleotide sequence ID" value="NZ_FZLN01000003.1"/>
</dbReference>
<feature type="transmembrane region" description="Helical" evidence="1">
    <location>
        <begin position="93"/>
        <end position="117"/>
    </location>
</feature>
<dbReference type="EMBL" id="FZLN01000003">
    <property type="protein sequence ID" value="SNQ29724.1"/>
    <property type="molecule type" value="Genomic_DNA"/>
</dbReference>
<reference evidence="3" key="1">
    <citation type="submission" date="2017-06" db="EMBL/GenBank/DDBJ databases">
        <authorList>
            <person name="Varghese N."/>
            <person name="Submissions S."/>
        </authorList>
    </citation>
    <scope>NUCLEOTIDE SEQUENCE [LARGE SCALE GENOMIC DNA]</scope>
    <source>
        <strain evidence="3">ANC 5114</strain>
    </source>
</reference>
<sequence>MNVDQQYQSNKTLTFVLYVMYIAAIFSAGILALIALIINYAKRSSVRGTIFETHFAWQIRTVWWYVLWNILACIPLFAYLATVDSFTYTDDMAIALASLGLTTWGAVVVVSFIWIIYRGIKGLIVLNENRAI</sequence>
<gene>
    <name evidence="2" type="ORF">SAMN05444584_1689</name>
</gene>
<evidence type="ECO:0000256" key="1">
    <source>
        <dbReference type="SAM" id="Phobius"/>
    </source>
</evidence>
<feature type="transmembrane region" description="Helical" evidence="1">
    <location>
        <begin position="62"/>
        <end position="81"/>
    </location>
</feature>
<keyword evidence="1" id="KW-0812">Transmembrane</keyword>
<dbReference type="Proteomes" id="UP000243463">
    <property type="component" value="Unassembled WGS sequence"/>
</dbReference>
<organism evidence="2 3">
    <name type="scientific">Acinetobacter apis</name>
    <dbReference type="NCBI Taxonomy" id="1229165"/>
    <lineage>
        <taxon>Bacteria</taxon>
        <taxon>Pseudomonadati</taxon>
        <taxon>Pseudomonadota</taxon>
        <taxon>Gammaproteobacteria</taxon>
        <taxon>Moraxellales</taxon>
        <taxon>Moraxellaceae</taxon>
        <taxon>Acinetobacter</taxon>
    </lineage>
</organism>
<feature type="transmembrane region" description="Helical" evidence="1">
    <location>
        <begin position="15"/>
        <end position="41"/>
    </location>
</feature>
<keyword evidence="1" id="KW-0472">Membrane</keyword>
<dbReference type="OrthoDB" id="5405464at2"/>
<evidence type="ECO:0000313" key="3">
    <source>
        <dbReference type="Proteomes" id="UP000243463"/>
    </source>
</evidence>
<proteinExistence type="predicted"/>
<dbReference type="AlphaFoldDB" id="A0A217EH96"/>
<protein>
    <submittedName>
        <fullName evidence="2">Uncharacterized membrane protein</fullName>
    </submittedName>
</protein>
<name>A0A217EH96_9GAMM</name>
<keyword evidence="3" id="KW-1185">Reference proteome</keyword>